<keyword evidence="3" id="KW-1185">Reference proteome</keyword>
<dbReference type="Gene3D" id="3.90.1580.10">
    <property type="entry name" value="paralog of FGE (formylglycine-generating enzyme)"/>
    <property type="match status" value="1"/>
</dbReference>
<feature type="region of interest" description="Disordered" evidence="1">
    <location>
        <begin position="1"/>
        <end position="24"/>
    </location>
</feature>
<organism evidence="2 3">
    <name type="scientific">Streptomyces stelliscabiei</name>
    <dbReference type="NCBI Taxonomy" id="146820"/>
    <lineage>
        <taxon>Bacteria</taxon>
        <taxon>Bacillati</taxon>
        <taxon>Actinomycetota</taxon>
        <taxon>Actinomycetes</taxon>
        <taxon>Kitasatosporales</taxon>
        <taxon>Streptomycetaceae</taxon>
        <taxon>Streptomyces</taxon>
    </lineage>
</organism>
<accession>A0A8I0TWL1</accession>
<comment type="caution">
    <text evidence="2">The sequence shown here is derived from an EMBL/GenBank/DDBJ whole genome shotgun (WGS) entry which is preliminary data.</text>
</comment>
<evidence type="ECO:0008006" key="4">
    <source>
        <dbReference type="Google" id="ProtNLM"/>
    </source>
</evidence>
<dbReference type="RefSeq" id="WP_306459011.1">
    <property type="nucleotide sequence ID" value="NZ_JADBGF010000001.1"/>
</dbReference>
<name>A0A8I0TWL1_9ACTN</name>
<dbReference type="SUPFAM" id="SSF56436">
    <property type="entry name" value="C-type lectin-like"/>
    <property type="match status" value="1"/>
</dbReference>
<dbReference type="AlphaFoldDB" id="A0A8I0TWL1"/>
<dbReference type="EMBL" id="JADBGF010000001">
    <property type="protein sequence ID" value="MBE1600473.1"/>
    <property type="molecule type" value="Genomic_DNA"/>
</dbReference>
<protein>
    <recommendedName>
        <fullName evidence="4">Sulfatase-modifying factor enzyme domain-containing protein</fullName>
    </recommendedName>
</protein>
<evidence type="ECO:0000313" key="2">
    <source>
        <dbReference type="EMBL" id="MBE1600473.1"/>
    </source>
</evidence>
<dbReference type="Proteomes" id="UP000629287">
    <property type="component" value="Unassembled WGS sequence"/>
</dbReference>
<proteinExistence type="predicted"/>
<dbReference type="InterPro" id="IPR016187">
    <property type="entry name" value="CTDL_fold"/>
</dbReference>
<evidence type="ECO:0000313" key="3">
    <source>
        <dbReference type="Proteomes" id="UP000629287"/>
    </source>
</evidence>
<sequence length="296" mass="31454">MSPDAPGTPGSFASSGAAADPSASLADGGPLAALTLDRWRSFEAATARRVALEAADLVGGRLVGVEAVEHLGEPSHRVRIERDGQEFALIPGGRVTLGFDAATWRPTPEQTADYEASREEGFGYGADLREHLARVLSPRRTVVLPTVLMAVEGEPLTEAPADMPAVLAARGLRMPTSDEWEHACGAGAGTLFRWGDECPLDRVPYGDHTGPHNEPNAFGLRIAHDTYSTELTSDTREVRGGDGGESVCGGYGHLLAWLPLATAHTHPDTAEFVYGEDGEGLYDDFTVRPVLALRTT</sequence>
<dbReference type="InterPro" id="IPR042095">
    <property type="entry name" value="SUMF_sf"/>
</dbReference>
<reference evidence="2 3" key="1">
    <citation type="submission" date="2020-10" db="EMBL/GenBank/DDBJ databases">
        <title>Sequencing the genomes of 1000 actinobacteria strains.</title>
        <authorList>
            <person name="Klenk H.-P."/>
        </authorList>
    </citation>
    <scope>NUCLEOTIDE SEQUENCE [LARGE SCALE GENOMIC DNA]</scope>
    <source>
        <strain evidence="2 3">DSM 41803</strain>
    </source>
</reference>
<dbReference type="GeneID" id="86831121"/>
<evidence type="ECO:0000256" key="1">
    <source>
        <dbReference type="SAM" id="MobiDB-lite"/>
    </source>
</evidence>
<gene>
    <name evidence="2" type="ORF">H4687_006602</name>
</gene>